<dbReference type="EMBL" id="CP099838">
    <property type="protein sequence ID" value="USY23603.1"/>
    <property type="molecule type" value="Genomic_DNA"/>
</dbReference>
<keyword evidence="2" id="KW-1185">Reference proteome</keyword>
<accession>A0ABY5DJR7</accession>
<geneLocation type="plasmid" evidence="1 2">
    <name>unnamed1</name>
</geneLocation>
<gene>
    <name evidence="1" type="ORF">NE857_33785</name>
</gene>
<keyword evidence="1" id="KW-0614">Plasmid</keyword>
<dbReference type="Pfam" id="PF19947">
    <property type="entry name" value="DUF6409"/>
    <property type="match status" value="1"/>
</dbReference>
<evidence type="ECO:0000313" key="1">
    <source>
        <dbReference type="EMBL" id="USY23603.1"/>
    </source>
</evidence>
<proteinExistence type="predicted"/>
<name>A0ABY5DJR7_9ACTN</name>
<sequence>MTNTATQAPAAGQFVLAHVWSNGSRSETAKRGVVLGPWFTIPENSHQLIWFPEMGAPAAGESVQPIEDEHIIPTWDAAHLDSAPVAQVAEYHRQISEAPTMGQEWERVRADVLPMLESRLQERADG</sequence>
<dbReference type="InterPro" id="IPR045638">
    <property type="entry name" value="DUF6409"/>
</dbReference>
<evidence type="ECO:0000313" key="2">
    <source>
        <dbReference type="Proteomes" id="UP001055940"/>
    </source>
</evidence>
<protein>
    <submittedName>
        <fullName evidence="1">DUF6409 family protein</fullName>
    </submittedName>
</protein>
<organism evidence="1 2">
    <name type="scientific">Nocardiopsis exhalans</name>
    <dbReference type="NCBI Taxonomy" id="163604"/>
    <lineage>
        <taxon>Bacteria</taxon>
        <taxon>Bacillati</taxon>
        <taxon>Actinomycetota</taxon>
        <taxon>Actinomycetes</taxon>
        <taxon>Streptosporangiales</taxon>
        <taxon>Nocardiopsidaceae</taxon>
        <taxon>Nocardiopsis</taxon>
    </lineage>
</organism>
<dbReference type="RefSeq" id="WP_254422257.1">
    <property type="nucleotide sequence ID" value="NZ_BAAAJB010000040.1"/>
</dbReference>
<dbReference type="Proteomes" id="UP001055940">
    <property type="component" value="Plasmid unnamed1"/>
</dbReference>
<reference evidence="1" key="1">
    <citation type="submission" date="2022-06" db="EMBL/GenBank/DDBJ databases">
        <authorList>
            <person name="Ping M."/>
        </authorList>
    </citation>
    <scope>NUCLEOTIDE SEQUENCE</scope>
    <source>
        <strain evidence="1">JCM11759T</strain>
        <plasmid evidence="1">unnamed1</plasmid>
    </source>
</reference>